<dbReference type="Pfam" id="PF12796">
    <property type="entry name" value="Ank_2"/>
    <property type="match status" value="1"/>
</dbReference>
<dbReference type="PROSITE" id="PS50297">
    <property type="entry name" value="ANK_REP_REGION"/>
    <property type="match status" value="2"/>
</dbReference>
<dbReference type="PANTHER" id="PTHR24134:SF9">
    <property type="entry name" value="ANKYRIN REPEAT AND SOCS BOX PROTEIN 8"/>
    <property type="match status" value="1"/>
</dbReference>
<proteinExistence type="predicted"/>
<sequence>MDLCKNESNHGVEDSYQTLGLEDLPVWSLVFLRDIQLVTVLISRGAALDGREPGTKNTLLHLAVLENASDLKGSQLRFDILRQLLKTGKIDPDLKDKYGHTPLHIAALEGSVEATEILLEHKAKLEELDRFGRTPLMIASKFGNSDVALALINAGAKINEFKVDIDKLLLAAVADRNIKAMEQLLLGRADRLVQDDYGRTTDLIARQVGGEGLLKILQGARSFVYKGSKVKTSVEVTEVEVAEDIAPMQTTIIPFRSPALDREER</sequence>
<dbReference type="PRINTS" id="PR01415">
    <property type="entry name" value="ANKYRIN"/>
</dbReference>
<keyword evidence="2 3" id="KW-0040">ANK repeat</keyword>
<feature type="repeat" description="ANK" evidence="3">
    <location>
        <begin position="131"/>
        <end position="163"/>
    </location>
</feature>
<dbReference type="PANTHER" id="PTHR24134">
    <property type="entry name" value="ANKYRIN REPEAT-CONTAINING PROTEIN DDB_G0279043"/>
    <property type="match status" value="1"/>
</dbReference>
<accession>A0A2J6S6J3</accession>
<dbReference type="InterPro" id="IPR002110">
    <property type="entry name" value="Ankyrin_rpt"/>
</dbReference>
<organism evidence="4 5">
    <name type="scientific">Hyaloscypha variabilis (strain UAMH 11265 / GT02V1 / F)</name>
    <name type="common">Meliniomyces variabilis</name>
    <dbReference type="NCBI Taxonomy" id="1149755"/>
    <lineage>
        <taxon>Eukaryota</taxon>
        <taxon>Fungi</taxon>
        <taxon>Dikarya</taxon>
        <taxon>Ascomycota</taxon>
        <taxon>Pezizomycotina</taxon>
        <taxon>Leotiomycetes</taxon>
        <taxon>Helotiales</taxon>
        <taxon>Hyaloscyphaceae</taxon>
        <taxon>Hyaloscypha</taxon>
        <taxon>Hyaloscypha variabilis</taxon>
    </lineage>
</organism>
<dbReference type="AlphaFoldDB" id="A0A2J6S6J3"/>
<dbReference type="Gene3D" id="1.25.40.20">
    <property type="entry name" value="Ankyrin repeat-containing domain"/>
    <property type="match status" value="1"/>
</dbReference>
<reference evidence="4 5" key="1">
    <citation type="submission" date="2016-04" db="EMBL/GenBank/DDBJ databases">
        <title>A degradative enzymes factory behind the ericoid mycorrhizal symbiosis.</title>
        <authorList>
            <consortium name="DOE Joint Genome Institute"/>
            <person name="Martino E."/>
            <person name="Morin E."/>
            <person name="Grelet G."/>
            <person name="Kuo A."/>
            <person name="Kohler A."/>
            <person name="Daghino S."/>
            <person name="Barry K."/>
            <person name="Choi C."/>
            <person name="Cichocki N."/>
            <person name="Clum A."/>
            <person name="Copeland A."/>
            <person name="Hainaut M."/>
            <person name="Haridas S."/>
            <person name="Labutti K."/>
            <person name="Lindquist E."/>
            <person name="Lipzen A."/>
            <person name="Khouja H.-R."/>
            <person name="Murat C."/>
            <person name="Ohm R."/>
            <person name="Olson A."/>
            <person name="Spatafora J."/>
            <person name="Veneault-Fourrey C."/>
            <person name="Henrissat B."/>
            <person name="Grigoriev I."/>
            <person name="Martin F."/>
            <person name="Perotto S."/>
        </authorList>
    </citation>
    <scope>NUCLEOTIDE SEQUENCE [LARGE SCALE GENOMIC DNA]</scope>
    <source>
        <strain evidence="4 5">F</strain>
    </source>
</reference>
<evidence type="ECO:0000313" key="4">
    <source>
        <dbReference type="EMBL" id="PMD46385.1"/>
    </source>
</evidence>
<dbReference type="InterPro" id="IPR036770">
    <property type="entry name" value="Ankyrin_rpt-contain_sf"/>
</dbReference>
<dbReference type="EMBL" id="KZ613939">
    <property type="protein sequence ID" value="PMD46385.1"/>
    <property type="molecule type" value="Genomic_DNA"/>
</dbReference>
<dbReference type="SMART" id="SM00248">
    <property type="entry name" value="ANK"/>
    <property type="match status" value="3"/>
</dbReference>
<evidence type="ECO:0000256" key="1">
    <source>
        <dbReference type="ARBA" id="ARBA00022737"/>
    </source>
</evidence>
<dbReference type="PROSITE" id="PS50088">
    <property type="entry name" value="ANK_REPEAT"/>
    <property type="match status" value="2"/>
</dbReference>
<protein>
    <submittedName>
        <fullName evidence="4">Ankyrin</fullName>
    </submittedName>
</protein>
<dbReference type="Proteomes" id="UP000235786">
    <property type="component" value="Unassembled WGS sequence"/>
</dbReference>
<dbReference type="OrthoDB" id="195446at2759"/>
<name>A0A2J6S6J3_HYAVF</name>
<keyword evidence="1" id="KW-0677">Repeat</keyword>
<gene>
    <name evidence="4" type="ORF">L207DRAFT_417250</name>
</gene>
<feature type="repeat" description="ANK" evidence="3">
    <location>
        <begin position="98"/>
        <end position="130"/>
    </location>
</feature>
<evidence type="ECO:0000256" key="2">
    <source>
        <dbReference type="ARBA" id="ARBA00023043"/>
    </source>
</evidence>
<keyword evidence="5" id="KW-1185">Reference proteome</keyword>
<evidence type="ECO:0000256" key="3">
    <source>
        <dbReference type="PROSITE-ProRule" id="PRU00023"/>
    </source>
</evidence>
<dbReference type="SUPFAM" id="SSF48403">
    <property type="entry name" value="Ankyrin repeat"/>
    <property type="match status" value="1"/>
</dbReference>
<evidence type="ECO:0000313" key="5">
    <source>
        <dbReference type="Proteomes" id="UP000235786"/>
    </source>
</evidence>
<dbReference type="STRING" id="1149755.A0A2J6S6J3"/>